<gene>
    <name evidence="1" type="ORF">M9H77_21975</name>
</gene>
<dbReference type="Proteomes" id="UP001060085">
    <property type="component" value="Linkage Group LG05"/>
</dbReference>
<comment type="caution">
    <text evidence="1">The sequence shown here is derived from an EMBL/GenBank/DDBJ whole genome shotgun (WGS) entry which is preliminary data.</text>
</comment>
<protein>
    <submittedName>
        <fullName evidence="1">Uncharacterized protein</fullName>
    </submittedName>
</protein>
<evidence type="ECO:0000313" key="2">
    <source>
        <dbReference type="Proteomes" id="UP001060085"/>
    </source>
</evidence>
<sequence length="151" mass="17071">MEEVPTHVHPGPINPDTLTSQHEHRFELIWSGDHETLSWLTRYACLMGIRDRGVACYRGAADENHSNIHQHVMGITQVVSDEPSMLYPDVEGDDEDNGDADTNYNVSSASDDDNGDNDEEDDMSTPLNKLSLNIVNQWQSCQWFSNAPYDY</sequence>
<dbReference type="EMBL" id="CM044705">
    <property type="protein sequence ID" value="KAI5662652.1"/>
    <property type="molecule type" value="Genomic_DNA"/>
</dbReference>
<proteinExistence type="predicted"/>
<keyword evidence="2" id="KW-1185">Reference proteome</keyword>
<name>A0ACC0ANT4_CATRO</name>
<reference evidence="2" key="1">
    <citation type="journal article" date="2023" name="Nat. Plants">
        <title>Single-cell RNA sequencing provides a high-resolution roadmap for understanding the multicellular compartmentation of specialized metabolism.</title>
        <authorList>
            <person name="Sun S."/>
            <person name="Shen X."/>
            <person name="Li Y."/>
            <person name="Li Y."/>
            <person name="Wang S."/>
            <person name="Li R."/>
            <person name="Zhang H."/>
            <person name="Shen G."/>
            <person name="Guo B."/>
            <person name="Wei J."/>
            <person name="Xu J."/>
            <person name="St-Pierre B."/>
            <person name="Chen S."/>
            <person name="Sun C."/>
        </authorList>
    </citation>
    <scope>NUCLEOTIDE SEQUENCE [LARGE SCALE GENOMIC DNA]</scope>
</reference>
<organism evidence="1 2">
    <name type="scientific">Catharanthus roseus</name>
    <name type="common">Madagascar periwinkle</name>
    <name type="synonym">Vinca rosea</name>
    <dbReference type="NCBI Taxonomy" id="4058"/>
    <lineage>
        <taxon>Eukaryota</taxon>
        <taxon>Viridiplantae</taxon>
        <taxon>Streptophyta</taxon>
        <taxon>Embryophyta</taxon>
        <taxon>Tracheophyta</taxon>
        <taxon>Spermatophyta</taxon>
        <taxon>Magnoliopsida</taxon>
        <taxon>eudicotyledons</taxon>
        <taxon>Gunneridae</taxon>
        <taxon>Pentapetalae</taxon>
        <taxon>asterids</taxon>
        <taxon>lamiids</taxon>
        <taxon>Gentianales</taxon>
        <taxon>Apocynaceae</taxon>
        <taxon>Rauvolfioideae</taxon>
        <taxon>Vinceae</taxon>
        <taxon>Catharanthinae</taxon>
        <taxon>Catharanthus</taxon>
    </lineage>
</organism>
<evidence type="ECO:0000313" key="1">
    <source>
        <dbReference type="EMBL" id="KAI5662652.1"/>
    </source>
</evidence>
<accession>A0ACC0ANT4</accession>